<reference evidence="9" key="1">
    <citation type="submission" date="2021-01" db="EMBL/GenBank/DDBJ databases">
        <authorList>
            <person name="Corre E."/>
            <person name="Pelletier E."/>
            <person name="Niang G."/>
            <person name="Scheremetjew M."/>
            <person name="Finn R."/>
            <person name="Kale V."/>
            <person name="Holt S."/>
            <person name="Cochrane G."/>
            <person name="Meng A."/>
            <person name="Brown T."/>
            <person name="Cohen L."/>
        </authorList>
    </citation>
    <scope>NUCLEOTIDE SEQUENCE</scope>
    <source>
        <strain evidence="9">Isolate 1302-5</strain>
    </source>
</reference>
<accession>A0A6U6CE05</accession>
<feature type="transmembrane region" description="Helical" evidence="7">
    <location>
        <begin position="193"/>
        <end position="211"/>
    </location>
</feature>
<sequence>MSSELFNFAICTIFAREVLEASIIIGQYRTVLLRSDNWQGEKQAEGLKCITNSALIAAGVAVLVVLAVAIPLGVLSQDLDEKTADIIEGVSKVVAAICILQLSLKIPKWLGVYKSKKHDGEGVVVGLSLKSIRFNVMWNIWREVAEIGVFLIPFFLGEGAIAIPLSALAGIALALVVGALIYYGNKKLERKGLLVFFMSGLTGFLSIGLFVGGCHEFEEALGETAVVWKIQNDFWSHKKLPMVLLKPFGYSAKRTQLQIACFWTWLTLTVVLHLWKWWSSKKMFESEELAEGELAEAKLAKGSQQLESDSSGSNDIEAGGETSNPDNFEDEQ</sequence>
<evidence type="ECO:0000256" key="1">
    <source>
        <dbReference type="ARBA" id="ARBA00004141"/>
    </source>
</evidence>
<evidence type="ECO:0000256" key="6">
    <source>
        <dbReference type="SAM" id="MobiDB-lite"/>
    </source>
</evidence>
<evidence type="ECO:0008006" key="10">
    <source>
        <dbReference type="Google" id="ProtNLM"/>
    </source>
</evidence>
<feature type="region of interest" description="Disordered" evidence="6">
    <location>
        <begin position="300"/>
        <end position="332"/>
    </location>
</feature>
<protein>
    <recommendedName>
        <fullName evidence="10">Iron permease FTR1</fullName>
    </recommendedName>
</protein>
<feature type="transmembrane region" description="Helical" evidence="7">
    <location>
        <begin position="49"/>
        <end position="74"/>
    </location>
</feature>
<evidence type="ECO:0000256" key="5">
    <source>
        <dbReference type="ARBA" id="ARBA00023136"/>
    </source>
</evidence>
<feature type="compositionally biased region" description="Polar residues" evidence="6">
    <location>
        <begin position="303"/>
        <end position="314"/>
    </location>
</feature>
<evidence type="ECO:0000313" key="9">
    <source>
        <dbReference type="EMBL" id="CAE2203500.1"/>
    </source>
</evidence>
<evidence type="ECO:0000256" key="3">
    <source>
        <dbReference type="ARBA" id="ARBA00022692"/>
    </source>
</evidence>
<keyword evidence="3 7" id="KW-0812">Transmembrane</keyword>
<gene>
    <name evidence="8" type="ORF">OAUR00152_LOCUS1700</name>
    <name evidence="9" type="ORF">OAUR00152_LOCUS1701</name>
</gene>
<evidence type="ECO:0000313" key="8">
    <source>
        <dbReference type="EMBL" id="CAE2203496.1"/>
    </source>
</evidence>
<dbReference type="AlphaFoldDB" id="A0A6U6CE05"/>
<keyword evidence="4 7" id="KW-1133">Transmembrane helix</keyword>
<keyword evidence="5 7" id="KW-0472">Membrane</keyword>
<comment type="subcellular location">
    <subcellularLocation>
        <location evidence="1">Membrane</location>
        <topology evidence="1">Multi-pass membrane protein</topology>
    </subcellularLocation>
</comment>
<dbReference type="GO" id="GO:0015093">
    <property type="term" value="F:ferrous iron transmembrane transporter activity"/>
    <property type="evidence" value="ECO:0007669"/>
    <property type="project" value="TreeGrafter"/>
</dbReference>
<proteinExistence type="inferred from homology"/>
<name>A0A6U6CE05_9STRA</name>
<organism evidence="9">
    <name type="scientific">Odontella aurita</name>
    <dbReference type="NCBI Taxonomy" id="265563"/>
    <lineage>
        <taxon>Eukaryota</taxon>
        <taxon>Sar</taxon>
        <taxon>Stramenopiles</taxon>
        <taxon>Ochrophyta</taxon>
        <taxon>Bacillariophyta</taxon>
        <taxon>Mediophyceae</taxon>
        <taxon>Biddulphiophycidae</taxon>
        <taxon>Eupodiscales</taxon>
        <taxon>Odontellaceae</taxon>
        <taxon>Odontella</taxon>
    </lineage>
</organism>
<comment type="similarity">
    <text evidence="2">Belongs to the oxidase-dependent Fe transporter (OFeT) (TC 9.A.10.1) family.</text>
</comment>
<dbReference type="EMBL" id="HBKQ01002532">
    <property type="protein sequence ID" value="CAE2203496.1"/>
    <property type="molecule type" value="Transcribed_RNA"/>
</dbReference>
<feature type="transmembrane region" description="Helical" evidence="7">
    <location>
        <begin position="257"/>
        <end position="275"/>
    </location>
</feature>
<evidence type="ECO:0000256" key="2">
    <source>
        <dbReference type="ARBA" id="ARBA00008333"/>
    </source>
</evidence>
<dbReference type="GO" id="GO:0033573">
    <property type="term" value="C:high-affinity iron permease complex"/>
    <property type="evidence" value="ECO:0007669"/>
    <property type="project" value="InterPro"/>
</dbReference>
<dbReference type="Pfam" id="PF03239">
    <property type="entry name" value="FTR1"/>
    <property type="match status" value="1"/>
</dbReference>
<evidence type="ECO:0000256" key="7">
    <source>
        <dbReference type="SAM" id="Phobius"/>
    </source>
</evidence>
<dbReference type="InterPro" id="IPR004923">
    <property type="entry name" value="FTR1/Fip1/EfeU"/>
</dbReference>
<dbReference type="EMBL" id="HBKQ01002533">
    <property type="protein sequence ID" value="CAE2203500.1"/>
    <property type="molecule type" value="Transcribed_RNA"/>
</dbReference>
<dbReference type="PANTHER" id="PTHR31632">
    <property type="entry name" value="IRON TRANSPORTER FTH1"/>
    <property type="match status" value="1"/>
</dbReference>
<feature type="transmembrane region" description="Helical" evidence="7">
    <location>
        <begin position="161"/>
        <end position="181"/>
    </location>
</feature>
<dbReference type="PANTHER" id="PTHR31632:SF2">
    <property type="entry name" value="PLASMA MEMBRANE IRON PERMEASE"/>
    <property type="match status" value="1"/>
</dbReference>
<evidence type="ECO:0000256" key="4">
    <source>
        <dbReference type="ARBA" id="ARBA00022989"/>
    </source>
</evidence>